<dbReference type="GO" id="GO:0071949">
    <property type="term" value="F:FAD binding"/>
    <property type="evidence" value="ECO:0007669"/>
    <property type="project" value="InterPro"/>
</dbReference>
<comment type="cofactor">
    <cofactor evidence="1">
        <name>FAD</name>
        <dbReference type="ChEBI" id="CHEBI:57692"/>
    </cofactor>
</comment>
<dbReference type="InterPro" id="IPR016169">
    <property type="entry name" value="FAD-bd_PCMH_sub2"/>
</dbReference>
<evidence type="ECO:0000259" key="8">
    <source>
        <dbReference type="PROSITE" id="PS51387"/>
    </source>
</evidence>
<keyword evidence="7" id="KW-0325">Glycoprotein</keyword>
<keyword evidence="6" id="KW-1015">Disulfide bond</keyword>
<evidence type="ECO:0000313" key="9">
    <source>
        <dbReference type="EMBL" id="PON32586.1"/>
    </source>
</evidence>
<dbReference type="InterPro" id="IPR036318">
    <property type="entry name" value="FAD-bd_PCMH-like_sf"/>
</dbReference>
<sequence length="550" mass="61888">MKMKSSACFSLFFPTVMIFTLFLYSSFSLRAASAHNHDDFLQCLSHQLSNSTSFAKLIYTPKDTSYISVLNSTIQNPRFSSPSTPKPLVIVTPLDASQVQATVKCSRKHGLQIRTRSGGHDIEGLSYISQIPFVILDLRNLSSISVNVDEETAWVESGATLGELYYRISEKSGNLGFPAGVCHTVGIGGHLSGGGYGTLMRKYGLAADNVIDARLVNVDGRILDRKSMGEDLFWAIRGGGAASFGVVLSWKIKLVHVPSIVTTFKVDRNLEKNETKKLADRWQHVAHTFDEDLLISLRFQTANSSSNNKVTLQASFYGVFLGGVDRLLPLMKKSFPELGLVREDCSEMSWIESVMTLAGIISSEESPEALLDKKPRLMGFSPFKMKSDYVKEPIPENMLEKMWERLYDEEVGMAYIHFFPYGGRMNEISESEIPFPHRAGNLFHIVYFVSWEGRNARASKQHLSWITRVYRYMTPYVSKNPRAAYFNYRDLQIGTNRKKGTTSYAQASIWGTKYFDNNFKRLVHVKTVVDPTNFFTNEQGIPPLRSKPVG</sequence>
<reference evidence="10" key="1">
    <citation type="submission" date="2016-06" db="EMBL/GenBank/DDBJ databases">
        <title>Parallel loss of symbiosis genes in relatives of nitrogen-fixing non-legume Parasponia.</title>
        <authorList>
            <person name="Van Velzen R."/>
            <person name="Holmer R."/>
            <person name="Bu F."/>
            <person name="Rutten L."/>
            <person name="Van Zeijl A."/>
            <person name="Liu W."/>
            <person name="Santuari L."/>
            <person name="Cao Q."/>
            <person name="Sharma T."/>
            <person name="Shen D."/>
            <person name="Roswanjaya Y."/>
            <person name="Wardhani T."/>
            <person name="Kalhor M.S."/>
            <person name="Jansen J."/>
            <person name="Van den Hoogen J."/>
            <person name="Gungor B."/>
            <person name="Hartog M."/>
            <person name="Hontelez J."/>
            <person name="Verver J."/>
            <person name="Yang W.-C."/>
            <person name="Schijlen E."/>
            <person name="Repin R."/>
            <person name="Schilthuizen M."/>
            <person name="Schranz E."/>
            <person name="Heidstra R."/>
            <person name="Miyata K."/>
            <person name="Fedorova E."/>
            <person name="Kohlen W."/>
            <person name="Bisseling T."/>
            <person name="Smit S."/>
            <person name="Geurts R."/>
        </authorList>
    </citation>
    <scope>NUCLEOTIDE SEQUENCE [LARGE SCALE GENOMIC DNA]</scope>
    <source>
        <strain evidence="10">cv. WU1-14</strain>
    </source>
</reference>
<comment type="similarity">
    <text evidence="2">Belongs to the oxygen-dependent FAD-linked oxidoreductase family.</text>
</comment>
<evidence type="ECO:0000256" key="6">
    <source>
        <dbReference type="ARBA" id="ARBA00023157"/>
    </source>
</evidence>
<dbReference type="STRING" id="3476.A0A2P5A7Q9"/>
<comment type="caution">
    <text evidence="9">The sequence shown here is derived from an EMBL/GenBank/DDBJ whole genome shotgun (WGS) entry which is preliminary data.</text>
</comment>
<evidence type="ECO:0000256" key="3">
    <source>
        <dbReference type="ARBA" id="ARBA00022630"/>
    </source>
</evidence>
<keyword evidence="4" id="KW-0732">Signal</keyword>
<dbReference type="Pfam" id="PF08031">
    <property type="entry name" value="BBE"/>
    <property type="match status" value="1"/>
</dbReference>
<dbReference type="AlphaFoldDB" id="A0A2P5A7Q9"/>
<evidence type="ECO:0000256" key="4">
    <source>
        <dbReference type="ARBA" id="ARBA00022729"/>
    </source>
</evidence>
<dbReference type="GO" id="GO:1901696">
    <property type="term" value="P:cannabinoid biosynthetic process"/>
    <property type="evidence" value="ECO:0007669"/>
    <property type="project" value="UniProtKB-ARBA"/>
</dbReference>
<keyword evidence="3" id="KW-0285">Flavoprotein</keyword>
<dbReference type="PROSITE" id="PS51387">
    <property type="entry name" value="FAD_PCMH"/>
    <property type="match status" value="1"/>
</dbReference>
<dbReference type="Pfam" id="PF01565">
    <property type="entry name" value="FAD_binding_4"/>
    <property type="match status" value="1"/>
</dbReference>
<dbReference type="PANTHER" id="PTHR32448">
    <property type="entry name" value="OS08G0158400 PROTEIN"/>
    <property type="match status" value="1"/>
</dbReference>
<dbReference type="InterPro" id="IPR016166">
    <property type="entry name" value="FAD-bd_PCMH"/>
</dbReference>
<proteinExistence type="inferred from homology"/>
<evidence type="ECO:0000256" key="5">
    <source>
        <dbReference type="ARBA" id="ARBA00022827"/>
    </source>
</evidence>
<dbReference type="InterPro" id="IPR006094">
    <property type="entry name" value="Oxid_FAD_bind_N"/>
</dbReference>
<dbReference type="SUPFAM" id="SSF56176">
    <property type="entry name" value="FAD-binding/transporter-associated domain-like"/>
    <property type="match status" value="1"/>
</dbReference>
<protein>
    <submittedName>
        <fullName evidence="9">Xanthine dehydrogenase C subunit</fullName>
    </submittedName>
</protein>
<feature type="domain" description="FAD-binding PCMH-type" evidence="8">
    <location>
        <begin position="83"/>
        <end position="257"/>
    </location>
</feature>
<dbReference type="FunFam" id="3.30.43.10:FF:000004">
    <property type="entry name" value="Berberine bridge enzyme-like 15"/>
    <property type="match status" value="1"/>
</dbReference>
<evidence type="ECO:0000256" key="7">
    <source>
        <dbReference type="ARBA" id="ARBA00023180"/>
    </source>
</evidence>
<name>A0A2P5A7Q9_PARAD</name>
<accession>A0A2P5A7Q9</accession>
<keyword evidence="10" id="KW-1185">Reference proteome</keyword>
<evidence type="ECO:0000256" key="2">
    <source>
        <dbReference type="ARBA" id="ARBA00005466"/>
    </source>
</evidence>
<dbReference type="OrthoDB" id="407275at2759"/>
<dbReference type="Proteomes" id="UP000237105">
    <property type="component" value="Unassembled WGS sequence"/>
</dbReference>
<dbReference type="InterPro" id="IPR012951">
    <property type="entry name" value="BBE"/>
</dbReference>
<dbReference type="EMBL" id="JXTB01000801">
    <property type="protein sequence ID" value="PON32586.1"/>
    <property type="molecule type" value="Genomic_DNA"/>
</dbReference>
<dbReference type="Gene3D" id="3.30.43.10">
    <property type="entry name" value="Uridine Diphospho-n-acetylenolpyruvylglucosamine Reductase, domain 2"/>
    <property type="match status" value="1"/>
</dbReference>
<dbReference type="GO" id="GO:0016491">
    <property type="term" value="F:oxidoreductase activity"/>
    <property type="evidence" value="ECO:0007669"/>
    <property type="project" value="InterPro"/>
</dbReference>
<evidence type="ECO:0000256" key="1">
    <source>
        <dbReference type="ARBA" id="ARBA00001974"/>
    </source>
</evidence>
<dbReference type="Gene3D" id="3.30.465.10">
    <property type="match status" value="1"/>
</dbReference>
<keyword evidence="5" id="KW-0274">FAD</keyword>
<dbReference type="InterPro" id="IPR016167">
    <property type="entry name" value="FAD-bd_PCMH_sub1"/>
</dbReference>
<gene>
    <name evidence="9" type="ORF">PanWU01x14_360070</name>
</gene>
<evidence type="ECO:0000313" key="10">
    <source>
        <dbReference type="Proteomes" id="UP000237105"/>
    </source>
</evidence>
<dbReference type="Gene3D" id="3.40.462.20">
    <property type="match status" value="1"/>
</dbReference>
<organism evidence="9 10">
    <name type="scientific">Parasponia andersonii</name>
    <name type="common">Sponia andersonii</name>
    <dbReference type="NCBI Taxonomy" id="3476"/>
    <lineage>
        <taxon>Eukaryota</taxon>
        <taxon>Viridiplantae</taxon>
        <taxon>Streptophyta</taxon>
        <taxon>Embryophyta</taxon>
        <taxon>Tracheophyta</taxon>
        <taxon>Spermatophyta</taxon>
        <taxon>Magnoliopsida</taxon>
        <taxon>eudicotyledons</taxon>
        <taxon>Gunneridae</taxon>
        <taxon>Pentapetalae</taxon>
        <taxon>rosids</taxon>
        <taxon>fabids</taxon>
        <taxon>Rosales</taxon>
        <taxon>Cannabaceae</taxon>
        <taxon>Parasponia</taxon>
    </lineage>
</organism>